<dbReference type="AlphaFoldDB" id="A0A839SN98"/>
<protein>
    <submittedName>
        <fullName evidence="1">Uncharacterized protein</fullName>
    </submittedName>
</protein>
<comment type="caution">
    <text evidence="1">The sequence shown here is derived from an EMBL/GenBank/DDBJ whole genome shotgun (WGS) entry which is preliminary data.</text>
</comment>
<name>A0A839SN98_9SPHI</name>
<organism evidence="1 2">
    <name type="scientific">Mucilaginibacter gotjawali</name>
    <dbReference type="NCBI Taxonomy" id="1550579"/>
    <lineage>
        <taxon>Bacteria</taxon>
        <taxon>Pseudomonadati</taxon>
        <taxon>Bacteroidota</taxon>
        <taxon>Sphingobacteriia</taxon>
        <taxon>Sphingobacteriales</taxon>
        <taxon>Sphingobacteriaceae</taxon>
        <taxon>Mucilaginibacter</taxon>
    </lineage>
</organism>
<dbReference type="EMBL" id="JACHWX010000031">
    <property type="protein sequence ID" value="MBB3059092.1"/>
    <property type="molecule type" value="Genomic_DNA"/>
</dbReference>
<gene>
    <name evidence="1" type="ORF">FHS11_005552</name>
</gene>
<proteinExistence type="predicted"/>
<sequence length="47" mass="5501">MIQRNCCKRKFIAVGFSQRDIRGKDVGFSQNYRNAWRSNYSAKAESL</sequence>
<evidence type="ECO:0000313" key="1">
    <source>
        <dbReference type="EMBL" id="MBB3059092.1"/>
    </source>
</evidence>
<dbReference type="Proteomes" id="UP000539265">
    <property type="component" value="Unassembled WGS sequence"/>
</dbReference>
<reference evidence="1" key="1">
    <citation type="submission" date="2020-08" db="EMBL/GenBank/DDBJ databases">
        <title>Genomic Encyclopedia of Type Strains, Phase III (KMG-III): the genomes of soil and plant-associated and newly described type strains.</title>
        <authorList>
            <person name="Whitman W."/>
        </authorList>
    </citation>
    <scope>NUCLEOTIDE SEQUENCE [LARGE SCALE GENOMIC DNA]</scope>
    <source>
        <strain evidence="1">CECT 8628</strain>
    </source>
</reference>
<evidence type="ECO:0000313" key="2">
    <source>
        <dbReference type="Proteomes" id="UP000539265"/>
    </source>
</evidence>
<keyword evidence="2" id="KW-1185">Reference proteome</keyword>
<accession>A0A839SN98</accession>
<dbReference type="RefSeq" id="WP_157750438.1">
    <property type="nucleotide sequence ID" value="NZ_AP017313.1"/>
</dbReference>